<proteinExistence type="predicted"/>
<feature type="chain" id="PRO_5002524010" description="Transmembrane protein" evidence="2">
    <location>
        <begin position="19"/>
        <end position="255"/>
    </location>
</feature>
<accession>A0A0F7VC62</accession>
<keyword evidence="2" id="KW-0732">Signal</keyword>
<feature type="region of interest" description="Disordered" evidence="1">
    <location>
        <begin position="138"/>
        <end position="192"/>
    </location>
</feature>
<feature type="signal peptide" evidence="2">
    <location>
        <begin position="1"/>
        <end position="18"/>
    </location>
</feature>
<name>A0A0F7VC62_TOXGV</name>
<organism evidence="3">
    <name type="scientific">Toxoplasma gondii (strain ATCC 50861 / VEG)</name>
    <dbReference type="NCBI Taxonomy" id="432359"/>
    <lineage>
        <taxon>Eukaryota</taxon>
        <taxon>Sar</taxon>
        <taxon>Alveolata</taxon>
        <taxon>Apicomplexa</taxon>
        <taxon>Conoidasida</taxon>
        <taxon>Coccidia</taxon>
        <taxon>Eucoccidiorida</taxon>
        <taxon>Eimeriorina</taxon>
        <taxon>Sarcocystidae</taxon>
        <taxon>Toxoplasma</taxon>
    </lineage>
</organism>
<evidence type="ECO:0000256" key="1">
    <source>
        <dbReference type="SAM" id="MobiDB-lite"/>
    </source>
</evidence>
<evidence type="ECO:0000256" key="2">
    <source>
        <dbReference type="SAM" id="SignalP"/>
    </source>
</evidence>
<evidence type="ECO:0000313" key="3">
    <source>
        <dbReference type="EMBL" id="CEL78214.1"/>
    </source>
</evidence>
<feature type="compositionally biased region" description="Basic and acidic residues" evidence="1">
    <location>
        <begin position="140"/>
        <end position="154"/>
    </location>
</feature>
<reference evidence="3" key="1">
    <citation type="journal article" date="2015" name="PLoS ONE">
        <title>Comprehensive Evaluation of Toxoplasma gondii VEG and Neospora caninum LIV Genomes with Tachyzoite Stage Transcriptome and Proteome Defines Novel Transcript Features.</title>
        <authorList>
            <person name="Ramaprasad A."/>
            <person name="Mourier T."/>
            <person name="Naeem R."/>
            <person name="Malas T.B."/>
            <person name="Moussa E."/>
            <person name="Panigrahi A."/>
            <person name="Vermont S.J."/>
            <person name="Otto T.D."/>
            <person name="Wastling J."/>
            <person name="Pain A."/>
        </authorList>
    </citation>
    <scope>NUCLEOTIDE SEQUENCE</scope>
    <source>
        <strain evidence="3">VEG</strain>
    </source>
</reference>
<sequence>MMKVQSLLLTFLLSLTVNRRPDGYLFAKVVIVTGVSLRNLAGQSGVRNSSKSPKVFTASQEVGDDGDIKSSGLPKVRVFKLWGARNAEELFRRSAAGSWGGTYGDLTAHLAGGQKGTAVPFSVNMDLGAFTQLAVSSESGSDKHIGDEKNHNGENSDSVEDGESNSGVDAKNDEENSSSTHSGETSQHHKLSIEHHHVPADGLSGSHVQWYGIRTNFPPRLLRLLAKTNETSAGQKWYTILTDFKPHILKLTPEH</sequence>
<evidence type="ECO:0008006" key="4">
    <source>
        <dbReference type="Google" id="ProtNLM"/>
    </source>
</evidence>
<dbReference type="EMBL" id="LN714502">
    <property type="protein sequence ID" value="CEL78214.1"/>
    <property type="molecule type" value="Genomic_DNA"/>
</dbReference>
<dbReference type="AlphaFoldDB" id="A0A0F7VC62"/>
<gene>
    <name evidence="3" type="ORF">BN1205_007000</name>
</gene>
<protein>
    <recommendedName>
        <fullName evidence="4">Transmembrane protein</fullName>
    </recommendedName>
</protein>